<dbReference type="PANTHER" id="PTHR33333">
    <property type="entry name" value="ERYTHROCYTE MEMBRANE PROTEIN 1-LIKE"/>
    <property type="match status" value="1"/>
</dbReference>
<dbReference type="EMBL" id="CP144745">
    <property type="protein sequence ID" value="WVZ50476.1"/>
    <property type="molecule type" value="Genomic_DNA"/>
</dbReference>
<dbReference type="AlphaFoldDB" id="A0AAQ3PJX7"/>
<keyword evidence="6" id="KW-1185">Reference proteome</keyword>
<feature type="region of interest" description="Disordered" evidence="1">
    <location>
        <begin position="44"/>
        <end position="84"/>
    </location>
</feature>
<evidence type="ECO:0000313" key="6">
    <source>
        <dbReference type="Proteomes" id="UP001341281"/>
    </source>
</evidence>
<evidence type="ECO:0000256" key="2">
    <source>
        <dbReference type="SAM" id="Phobius"/>
    </source>
</evidence>
<keyword evidence="2" id="KW-0812">Transmembrane</keyword>
<accession>A0AAQ3PJX7</accession>
<dbReference type="Proteomes" id="UP001341281">
    <property type="component" value="Chromosome 01"/>
</dbReference>
<evidence type="ECO:0000313" key="5">
    <source>
        <dbReference type="EMBL" id="WVZ50514.1"/>
    </source>
</evidence>
<protein>
    <submittedName>
        <fullName evidence="5">Uncharacterized protein</fullName>
    </submittedName>
</protein>
<dbReference type="PANTHER" id="PTHR33333:SF38">
    <property type="entry name" value="EXPRESSED PROTEIN"/>
    <property type="match status" value="1"/>
</dbReference>
<evidence type="ECO:0000313" key="4">
    <source>
        <dbReference type="EMBL" id="WVZ50510.1"/>
    </source>
</evidence>
<organism evidence="5 6">
    <name type="scientific">Paspalum notatum var. saurae</name>
    <dbReference type="NCBI Taxonomy" id="547442"/>
    <lineage>
        <taxon>Eukaryota</taxon>
        <taxon>Viridiplantae</taxon>
        <taxon>Streptophyta</taxon>
        <taxon>Embryophyta</taxon>
        <taxon>Tracheophyta</taxon>
        <taxon>Spermatophyta</taxon>
        <taxon>Magnoliopsida</taxon>
        <taxon>Liliopsida</taxon>
        <taxon>Poales</taxon>
        <taxon>Poaceae</taxon>
        <taxon>PACMAD clade</taxon>
        <taxon>Panicoideae</taxon>
        <taxon>Andropogonodae</taxon>
        <taxon>Paspaleae</taxon>
        <taxon>Paspalinae</taxon>
        <taxon>Paspalum</taxon>
    </lineage>
</organism>
<evidence type="ECO:0000313" key="3">
    <source>
        <dbReference type="EMBL" id="WVZ50476.1"/>
    </source>
</evidence>
<gene>
    <name evidence="3" type="ORF">U9M48_001722</name>
    <name evidence="4" type="ORF">U9M48_001756</name>
    <name evidence="5" type="ORF">U9M48_001760</name>
</gene>
<reference evidence="5 6" key="1">
    <citation type="submission" date="2024-02" db="EMBL/GenBank/DDBJ databases">
        <title>High-quality chromosome-scale genome assembly of Pensacola bahiagrass (Paspalum notatum Flugge var. saurae).</title>
        <authorList>
            <person name="Vega J.M."/>
            <person name="Podio M."/>
            <person name="Orjuela J."/>
            <person name="Siena L.A."/>
            <person name="Pessino S.C."/>
            <person name="Combes M.C."/>
            <person name="Mariac C."/>
            <person name="Albertini E."/>
            <person name="Pupilli F."/>
            <person name="Ortiz J.P.A."/>
            <person name="Leblanc O."/>
        </authorList>
    </citation>
    <scope>NUCLEOTIDE SEQUENCE [LARGE SCALE GENOMIC DNA]</scope>
    <source>
        <strain evidence="5">R1</strain>
        <tissue evidence="5">Leaf</tissue>
    </source>
</reference>
<dbReference type="InterPro" id="IPR039926">
    <property type="entry name" value="Egg_app_1"/>
</dbReference>
<name>A0AAQ3PJX7_PASNO</name>
<dbReference type="EMBL" id="CP144745">
    <property type="protein sequence ID" value="WVZ50514.1"/>
    <property type="molecule type" value="Genomic_DNA"/>
</dbReference>
<sequence>MERNDEKEKSEEPWTGRRVLGVAAAGAVAVAAGAFFLLSAIGDSSSRDQQEQVEADDDPPAPTRRRTMKAPGSGGKSISRDRFEENPKLYFTTLHGKGPEAAVDRIHNREDDCYKG</sequence>
<evidence type="ECO:0000256" key="1">
    <source>
        <dbReference type="SAM" id="MobiDB-lite"/>
    </source>
</evidence>
<keyword evidence="2" id="KW-0472">Membrane</keyword>
<dbReference type="EMBL" id="CP144745">
    <property type="protein sequence ID" value="WVZ50510.1"/>
    <property type="molecule type" value="Genomic_DNA"/>
</dbReference>
<feature type="transmembrane region" description="Helical" evidence="2">
    <location>
        <begin position="20"/>
        <end position="41"/>
    </location>
</feature>
<keyword evidence="2" id="KW-1133">Transmembrane helix</keyword>
<proteinExistence type="predicted"/>